<keyword evidence="1" id="KW-0472">Membrane</keyword>
<evidence type="ECO:0000313" key="2">
    <source>
        <dbReference type="EMBL" id="KAJ8451212.1"/>
    </source>
</evidence>
<proteinExistence type="predicted"/>
<keyword evidence="1" id="KW-1133">Transmembrane helix</keyword>
<reference evidence="2" key="1">
    <citation type="submission" date="2022-04" db="EMBL/GenBank/DDBJ databases">
        <title>Carnegiea gigantea Genome sequencing and assembly v2.</title>
        <authorList>
            <person name="Copetti D."/>
            <person name="Sanderson M.J."/>
            <person name="Burquez A."/>
            <person name="Wojciechowski M.F."/>
        </authorList>
    </citation>
    <scope>NUCLEOTIDE SEQUENCE</scope>
    <source>
        <strain evidence="2">SGP5-SGP5p</strain>
        <tissue evidence="2">Aerial part</tissue>
    </source>
</reference>
<gene>
    <name evidence="2" type="ORF">Cgig2_013984</name>
</gene>
<comment type="caution">
    <text evidence="2">The sequence shown here is derived from an EMBL/GenBank/DDBJ whole genome shotgun (WGS) entry which is preliminary data.</text>
</comment>
<protein>
    <submittedName>
        <fullName evidence="2">Uncharacterized protein</fullName>
    </submittedName>
</protein>
<evidence type="ECO:0000313" key="3">
    <source>
        <dbReference type="Proteomes" id="UP001153076"/>
    </source>
</evidence>
<accession>A0A9Q1QQW3</accession>
<keyword evidence="3" id="KW-1185">Reference proteome</keyword>
<name>A0A9Q1QQW3_9CARY</name>
<feature type="transmembrane region" description="Helical" evidence="1">
    <location>
        <begin position="43"/>
        <end position="64"/>
    </location>
</feature>
<evidence type="ECO:0000256" key="1">
    <source>
        <dbReference type="SAM" id="Phobius"/>
    </source>
</evidence>
<sequence length="241" mass="27058">MVRNLVNSTSKSGVFTGPGPWNLLHRKTRICSTGRHPSHDGKVSWILIMVFLMEEGIICSAIIAKTRTYYRQSNQDKRIAASVQQLDSGSDFHDVSNQSLRHHTLTAEQYEQVLALLSKQNVEVTAYIPSQHSGFLAASQHLPPPQVATRKSTRTSKPPSYLQDYVCESREIAKPIRDWREVEAIVSKAKLLKVNKAKNTTVSWELTKETATTEVKANHMTSILLALYTIPPTTITYTLII</sequence>
<organism evidence="2 3">
    <name type="scientific">Carnegiea gigantea</name>
    <dbReference type="NCBI Taxonomy" id="171969"/>
    <lineage>
        <taxon>Eukaryota</taxon>
        <taxon>Viridiplantae</taxon>
        <taxon>Streptophyta</taxon>
        <taxon>Embryophyta</taxon>
        <taxon>Tracheophyta</taxon>
        <taxon>Spermatophyta</taxon>
        <taxon>Magnoliopsida</taxon>
        <taxon>eudicotyledons</taxon>
        <taxon>Gunneridae</taxon>
        <taxon>Pentapetalae</taxon>
        <taxon>Caryophyllales</taxon>
        <taxon>Cactineae</taxon>
        <taxon>Cactaceae</taxon>
        <taxon>Cactoideae</taxon>
        <taxon>Echinocereeae</taxon>
        <taxon>Carnegiea</taxon>
    </lineage>
</organism>
<dbReference type="EMBL" id="JAKOGI010000010">
    <property type="protein sequence ID" value="KAJ8451212.1"/>
    <property type="molecule type" value="Genomic_DNA"/>
</dbReference>
<keyword evidence="1" id="KW-0812">Transmembrane</keyword>
<dbReference type="AlphaFoldDB" id="A0A9Q1QQW3"/>
<dbReference type="Proteomes" id="UP001153076">
    <property type="component" value="Unassembled WGS sequence"/>
</dbReference>